<feature type="region of interest" description="Disordered" evidence="1">
    <location>
        <begin position="62"/>
        <end position="101"/>
    </location>
</feature>
<dbReference type="OrthoDB" id="206274at2157"/>
<gene>
    <name evidence="2" type="ORF">AArcSl_3123</name>
</gene>
<feature type="compositionally biased region" description="Basic and acidic residues" evidence="1">
    <location>
        <begin position="62"/>
        <end position="85"/>
    </location>
</feature>
<evidence type="ECO:0000313" key="3">
    <source>
        <dbReference type="Proteomes" id="UP000263012"/>
    </source>
</evidence>
<feature type="compositionally biased region" description="Low complexity" evidence="1">
    <location>
        <begin position="91"/>
        <end position="101"/>
    </location>
</feature>
<evidence type="ECO:0000256" key="1">
    <source>
        <dbReference type="SAM" id="MobiDB-lite"/>
    </source>
</evidence>
<dbReference type="RefSeq" id="WP_119821302.1">
    <property type="nucleotide sequence ID" value="NZ_CP025066.1"/>
</dbReference>
<dbReference type="EMBL" id="CP025066">
    <property type="protein sequence ID" value="AUX10730.1"/>
    <property type="molecule type" value="Genomic_DNA"/>
</dbReference>
<dbReference type="GeneID" id="37879488"/>
<dbReference type="Pfam" id="PF24430">
    <property type="entry name" value="DUF7553"/>
    <property type="match status" value="1"/>
</dbReference>
<reference evidence="3" key="1">
    <citation type="submission" date="2017-11" db="EMBL/GenBank/DDBJ databases">
        <title>Phenotypic and genomic properties of facultatively anaerobic sulfur-reducing natronoarchaea from hypersaline soda lakes.</title>
        <authorList>
            <person name="Sorokin D.Y."/>
            <person name="Kublanov I.V."/>
            <person name="Roman P."/>
            <person name="Sinninghe Damste J.S."/>
            <person name="Golyshin P.N."/>
            <person name="Rojo D."/>
            <person name="Ciordia S."/>
            <person name="Mena M.D.C."/>
            <person name="Ferrer M."/>
            <person name="Messina E."/>
            <person name="Smedile F."/>
            <person name="La Spada G."/>
            <person name="La Cono V."/>
            <person name="Yakimov M.M."/>
        </authorList>
    </citation>
    <scope>NUCLEOTIDE SEQUENCE [LARGE SCALE GENOMIC DNA]</scope>
    <source>
        <strain evidence="3">AArc-Sl</strain>
    </source>
</reference>
<dbReference type="Proteomes" id="UP000263012">
    <property type="component" value="Chromosome"/>
</dbReference>
<proteinExistence type="predicted"/>
<dbReference type="AlphaFoldDB" id="A0A343TNQ8"/>
<keyword evidence="3" id="KW-1185">Reference proteome</keyword>
<dbReference type="InterPro" id="IPR055975">
    <property type="entry name" value="DUF7553"/>
</dbReference>
<name>A0A343TNQ8_9EURY</name>
<organism evidence="2 3">
    <name type="scientific">Halalkaliarchaeum desulfuricum</name>
    <dbReference type="NCBI Taxonomy" id="2055893"/>
    <lineage>
        <taxon>Archaea</taxon>
        <taxon>Methanobacteriati</taxon>
        <taxon>Methanobacteriota</taxon>
        <taxon>Stenosarchaea group</taxon>
        <taxon>Halobacteria</taxon>
        <taxon>Halobacteriales</taxon>
        <taxon>Haloferacaceae</taxon>
        <taxon>Halalkaliarchaeum</taxon>
    </lineage>
</organism>
<protein>
    <submittedName>
        <fullName evidence="2">Uncharacterized protein</fullName>
    </submittedName>
</protein>
<sequence>MSKHFEDARYYLGRAVEHAKAGMKEELEDLEVKVRELTGREADEEPEPSRLESLQDDLKELEERAEGEAKEAIESARAKIQAFRDEEPEESGTPGESEQAE</sequence>
<evidence type="ECO:0000313" key="2">
    <source>
        <dbReference type="EMBL" id="AUX10730.1"/>
    </source>
</evidence>
<accession>A0A343TNQ8</accession>
<dbReference type="KEGG" id="hdf:AArcSl_3123"/>